<dbReference type="WBParaSite" id="BPAG_0001192701-mRNA-1">
    <property type="protein sequence ID" value="BPAG_0001192701-mRNA-1"/>
    <property type="gene ID" value="BPAG_0001192701"/>
</dbReference>
<dbReference type="EMBL" id="UZAD01013255">
    <property type="protein sequence ID" value="VDN93075.1"/>
    <property type="molecule type" value="Genomic_DNA"/>
</dbReference>
<organism evidence="3">
    <name type="scientific">Brugia pahangi</name>
    <name type="common">Filarial nematode worm</name>
    <dbReference type="NCBI Taxonomy" id="6280"/>
    <lineage>
        <taxon>Eukaryota</taxon>
        <taxon>Metazoa</taxon>
        <taxon>Ecdysozoa</taxon>
        <taxon>Nematoda</taxon>
        <taxon>Chromadorea</taxon>
        <taxon>Rhabditida</taxon>
        <taxon>Spirurina</taxon>
        <taxon>Spiruromorpha</taxon>
        <taxon>Filarioidea</taxon>
        <taxon>Onchocercidae</taxon>
        <taxon>Brugia</taxon>
    </lineage>
</organism>
<keyword evidence="2" id="KW-1185">Reference proteome</keyword>
<dbReference type="AlphaFoldDB" id="A0A0N4TT73"/>
<evidence type="ECO:0000313" key="1">
    <source>
        <dbReference type="EMBL" id="VDN93075.1"/>
    </source>
</evidence>
<accession>A0A0N4TT73</accession>
<proteinExistence type="predicted"/>
<name>A0A0N4TT73_BRUPA</name>
<sequence>MIPELSDYTERGIDYHPVLTGEVFLKKGSVDTTTTFTRFCVCRSGIRNCSDGDSENNNNIDNPTAFDGIRKSLFI</sequence>
<evidence type="ECO:0000313" key="2">
    <source>
        <dbReference type="Proteomes" id="UP000278627"/>
    </source>
</evidence>
<protein>
    <submittedName>
        <fullName evidence="1 3">Uncharacterized protein</fullName>
    </submittedName>
</protein>
<dbReference type="Proteomes" id="UP000278627">
    <property type="component" value="Unassembled WGS sequence"/>
</dbReference>
<gene>
    <name evidence="1" type="ORF">BPAG_LOCUS11889</name>
</gene>
<reference evidence="3" key="1">
    <citation type="submission" date="2017-02" db="UniProtKB">
        <authorList>
            <consortium name="WormBaseParasite"/>
        </authorList>
    </citation>
    <scope>IDENTIFICATION</scope>
</reference>
<evidence type="ECO:0000313" key="3">
    <source>
        <dbReference type="WBParaSite" id="BPAG_0001192701-mRNA-1"/>
    </source>
</evidence>
<reference evidence="1 2" key="2">
    <citation type="submission" date="2018-11" db="EMBL/GenBank/DDBJ databases">
        <authorList>
            <consortium name="Pathogen Informatics"/>
        </authorList>
    </citation>
    <scope>NUCLEOTIDE SEQUENCE [LARGE SCALE GENOMIC DNA]</scope>
</reference>